<dbReference type="Proteomes" id="UP000006727">
    <property type="component" value="Chromosome 3"/>
</dbReference>
<evidence type="ECO:0000256" key="2">
    <source>
        <dbReference type="ARBA" id="ARBA00022692"/>
    </source>
</evidence>
<dbReference type="GO" id="GO:0034551">
    <property type="term" value="P:mitochondrial respiratory chain complex III assembly"/>
    <property type="evidence" value="ECO:0000318"/>
    <property type="project" value="GO_Central"/>
</dbReference>
<keyword evidence="3" id="KW-0999">Mitochondrion inner membrane</keyword>
<comment type="similarity">
    <text evidence="7">Belongs to the UQCC6 family.</text>
</comment>
<keyword evidence="4 8" id="KW-1133">Transmembrane helix</keyword>
<dbReference type="InParanoid" id="A0A2K1KUM9"/>
<protein>
    <submittedName>
        <fullName evidence="9 10">Uncharacterized protein</fullName>
    </submittedName>
</protein>
<dbReference type="GO" id="GO:0005743">
    <property type="term" value="C:mitochondrial inner membrane"/>
    <property type="evidence" value="ECO:0007669"/>
    <property type="project" value="UniProtKB-SubCell"/>
</dbReference>
<reference evidence="9 11" key="2">
    <citation type="journal article" date="2018" name="Plant J.">
        <title>The Physcomitrella patens chromosome-scale assembly reveals moss genome structure and evolution.</title>
        <authorList>
            <person name="Lang D."/>
            <person name="Ullrich K.K."/>
            <person name="Murat F."/>
            <person name="Fuchs J."/>
            <person name="Jenkins J."/>
            <person name="Haas F.B."/>
            <person name="Piednoel M."/>
            <person name="Gundlach H."/>
            <person name="Van Bel M."/>
            <person name="Meyberg R."/>
            <person name="Vives C."/>
            <person name="Morata J."/>
            <person name="Symeonidi A."/>
            <person name="Hiss M."/>
            <person name="Muchero W."/>
            <person name="Kamisugi Y."/>
            <person name="Saleh O."/>
            <person name="Blanc G."/>
            <person name="Decker E.L."/>
            <person name="van Gessel N."/>
            <person name="Grimwood J."/>
            <person name="Hayes R.D."/>
            <person name="Graham S.W."/>
            <person name="Gunter L.E."/>
            <person name="McDaniel S.F."/>
            <person name="Hoernstein S.N.W."/>
            <person name="Larsson A."/>
            <person name="Li F.W."/>
            <person name="Perroud P.F."/>
            <person name="Phillips J."/>
            <person name="Ranjan P."/>
            <person name="Rokshar D.S."/>
            <person name="Rothfels C.J."/>
            <person name="Schneider L."/>
            <person name="Shu S."/>
            <person name="Stevenson D.W."/>
            <person name="Thummler F."/>
            <person name="Tillich M."/>
            <person name="Villarreal Aguilar J.C."/>
            <person name="Widiez T."/>
            <person name="Wong G.K."/>
            <person name="Wymore A."/>
            <person name="Zhang Y."/>
            <person name="Zimmer A.D."/>
            <person name="Quatrano R.S."/>
            <person name="Mayer K.F.X."/>
            <person name="Goodstein D."/>
            <person name="Casacuberta J.M."/>
            <person name="Vandepoele K."/>
            <person name="Reski R."/>
            <person name="Cuming A.C."/>
            <person name="Tuskan G.A."/>
            <person name="Maumus F."/>
            <person name="Salse J."/>
            <person name="Schmutz J."/>
            <person name="Rensing S.A."/>
        </authorList>
    </citation>
    <scope>NUCLEOTIDE SEQUENCE [LARGE SCALE GENOMIC DNA]</scope>
    <source>
        <strain evidence="10 11">cv. Gransden 2004</strain>
    </source>
</reference>
<keyword evidence="2 8" id="KW-0812">Transmembrane</keyword>
<reference evidence="9 11" key="1">
    <citation type="journal article" date="2008" name="Science">
        <title>The Physcomitrella genome reveals evolutionary insights into the conquest of land by plants.</title>
        <authorList>
            <person name="Rensing S."/>
            <person name="Lang D."/>
            <person name="Zimmer A."/>
            <person name="Terry A."/>
            <person name="Salamov A."/>
            <person name="Shapiro H."/>
            <person name="Nishiyama T."/>
            <person name="Perroud P.-F."/>
            <person name="Lindquist E."/>
            <person name="Kamisugi Y."/>
            <person name="Tanahashi T."/>
            <person name="Sakakibara K."/>
            <person name="Fujita T."/>
            <person name="Oishi K."/>
            <person name="Shin-I T."/>
            <person name="Kuroki Y."/>
            <person name="Toyoda A."/>
            <person name="Suzuki Y."/>
            <person name="Hashimoto A."/>
            <person name="Yamaguchi K."/>
            <person name="Sugano A."/>
            <person name="Kohara Y."/>
            <person name="Fujiyama A."/>
            <person name="Anterola A."/>
            <person name="Aoki S."/>
            <person name="Ashton N."/>
            <person name="Barbazuk W.B."/>
            <person name="Barker E."/>
            <person name="Bennetzen J."/>
            <person name="Bezanilla M."/>
            <person name="Blankenship R."/>
            <person name="Cho S.H."/>
            <person name="Dutcher S."/>
            <person name="Estelle M."/>
            <person name="Fawcett J.A."/>
            <person name="Gundlach H."/>
            <person name="Hanada K."/>
            <person name="Heyl A."/>
            <person name="Hicks K.A."/>
            <person name="Hugh J."/>
            <person name="Lohr M."/>
            <person name="Mayer K."/>
            <person name="Melkozernov A."/>
            <person name="Murata T."/>
            <person name="Nelson D."/>
            <person name="Pils B."/>
            <person name="Prigge M."/>
            <person name="Reiss B."/>
            <person name="Renner T."/>
            <person name="Rombauts S."/>
            <person name="Rushton P."/>
            <person name="Sanderfoot A."/>
            <person name="Schween G."/>
            <person name="Shiu S.-H."/>
            <person name="Stueber K."/>
            <person name="Theodoulou F.L."/>
            <person name="Tu H."/>
            <person name="Van de Peer Y."/>
            <person name="Verrier P.J."/>
            <person name="Waters E."/>
            <person name="Wood A."/>
            <person name="Yang L."/>
            <person name="Cove D."/>
            <person name="Cuming A."/>
            <person name="Hasebe M."/>
            <person name="Lucas S."/>
            <person name="Mishler D.B."/>
            <person name="Reski R."/>
            <person name="Grigoriev I."/>
            <person name="Quatrano R.S."/>
            <person name="Boore J.L."/>
        </authorList>
    </citation>
    <scope>NUCLEOTIDE SEQUENCE [LARGE SCALE GENOMIC DNA]</scope>
    <source>
        <strain evidence="10 11">cv. Gransden 2004</strain>
    </source>
</reference>
<reference evidence="10" key="3">
    <citation type="submission" date="2020-12" db="UniProtKB">
        <authorList>
            <consortium name="EnsemblPlants"/>
        </authorList>
    </citation>
    <scope>IDENTIFICATION</scope>
</reference>
<keyword evidence="6 8" id="KW-0472">Membrane</keyword>
<organism evidence="9">
    <name type="scientific">Physcomitrium patens</name>
    <name type="common">Spreading-leaved earth moss</name>
    <name type="synonym">Physcomitrella patens</name>
    <dbReference type="NCBI Taxonomy" id="3218"/>
    <lineage>
        <taxon>Eukaryota</taxon>
        <taxon>Viridiplantae</taxon>
        <taxon>Streptophyta</taxon>
        <taxon>Embryophyta</taxon>
        <taxon>Bryophyta</taxon>
        <taxon>Bryophytina</taxon>
        <taxon>Bryopsida</taxon>
        <taxon>Funariidae</taxon>
        <taxon>Funariales</taxon>
        <taxon>Funariaceae</taxon>
        <taxon>Physcomitrium</taxon>
    </lineage>
</organism>
<dbReference type="OMA" id="ASIVHNM"/>
<proteinExistence type="inferred from homology"/>
<evidence type="ECO:0000256" key="6">
    <source>
        <dbReference type="ARBA" id="ARBA00023136"/>
    </source>
</evidence>
<gene>
    <name evidence="9" type="ORF">PHYPA_004440</name>
</gene>
<name>A0A2K1KUM9_PHYPA</name>
<dbReference type="GO" id="GO:0005739">
    <property type="term" value="C:mitochondrion"/>
    <property type="evidence" value="ECO:0000318"/>
    <property type="project" value="GO_Central"/>
</dbReference>
<evidence type="ECO:0000256" key="8">
    <source>
        <dbReference type="SAM" id="Phobius"/>
    </source>
</evidence>
<evidence type="ECO:0000313" key="11">
    <source>
        <dbReference type="Proteomes" id="UP000006727"/>
    </source>
</evidence>
<evidence type="ECO:0000256" key="4">
    <source>
        <dbReference type="ARBA" id="ARBA00022989"/>
    </source>
</evidence>
<accession>A0A2K1KUM9</accession>
<evidence type="ECO:0000313" key="9">
    <source>
        <dbReference type="EMBL" id="PNR57446.1"/>
    </source>
</evidence>
<evidence type="ECO:0000256" key="3">
    <source>
        <dbReference type="ARBA" id="ARBA00022792"/>
    </source>
</evidence>
<evidence type="ECO:0000313" key="10">
    <source>
        <dbReference type="EnsemblPlants" id="Pp3c3_14890V3.1"/>
    </source>
</evidence>
<dbReference type="EnsemblPlants" id="Pp3c3_14890V3.2">
    <property type="protein sequence ID" value="Pp3c3_14890V3.2"/>
    <property type="gene ID" value="Pp3c3_14890"/>
</dbReference>
<dbReference type="Pfam" id="PF14990">
    <property type="entry name" value="DUF4516"/>
    <property type="match status" value="1"/>
</dbReference>
<keyword evidence="5" id="KW-0496">Mitochondrion</keyword>
<dbReference type="InterPro" id="IPR027858">
    <property type="entry name" value="BRAWNIN"/>
</dbReference>
<evidence type="ECO:0000256" key="7">
    <source>
        <dbReference type="ARBA" id="ARBA00044944"/>
    </source>
</evidence>
<dbReference type="EnsemblPlants" id="Pp3c3_14890V3.1">
    <property type="protein sequence ID" value="Pp3c3_14890V3.1"/>
    <property type="gene ID" value="Pp3c3_14890"/>
</dbReference>
<dbReference type="PANTHER" id="PTHR28492">
    <property type="entry name" value="HYPOTHETICAL PROTEIN LOC691921"/>
    <property type="match status" value="1"/>
</dbReference>
<dbReference type="PaxDb" id="3218-PP1S25_157V6.1"/>
<dbReference type="Gramene" id="Pp3c3_14890V3.1">
    <property type="protein sequence ID" value="Pp3c3_14890V3.1"/>
    <property type="gene ID" value="Pp3c3_14890"/>
</dbReference>
<feature type="transmembrane region" description="Helical" evidence="8">
    <location>
        <begin position="21"/>
        <end position="42"/>
    </location>
</feature>
<comment type="subcellular location">
    <subcellularLocation>
        <location evidence="1">Mitochondrion inner membrane</location>
        <topology evidence="1">Single-pass membrane protein</topology>
    </subcellularLocation>
</comment>
<dbReference type="AlphaFoldDB" id="A0A2K1KUM9"/>
<evidence type="ECO:0000256" key="5">
    <source>
        <dbReference type="ARBA" id="ARBA00023128"/>
    </source>
</evidence>
<dbReference type="EMBL" id="ABEU02000003">
    <property type="protein sequence ID" value="PNR57446.1"/>
    <property type="molecule type" value="Genomic_DNA"/>
</dbReference>
<keyword evidence="11" id="KW-1185">Reference proteome</keyword>
<sequence>MAGAAAATKVPKQVTKSPSMALSYLVSVASLLTGASVVHNVFKPDLTIPDVSSKGIEVADTSNTTN</sequence>
<dbReference type="Gramene" id="Pp3c3_14890V3.2">
    <property type="protein sequence ID" value="Pp3c3_14890V3.2"/>
    <property type="gene ID" value="Pp3c3_14890"/>
</dbReference>
<evidence type="ECO:0000256" key="1">
    <source>
        <dbReference type="ARBA" id="ARBA00004434"/>
    </source>
</evidence>
<dbReference type="PANTHER" id="PTHR28492:SF1">
    <property type="entry name" value="UBIQUINOL-CYTOCHROME-C REDUCTASE COMPLEX ASSEMBLY FACTOR 6"/>
    <property type="match status" value="1"/>
</dbReference>